<dbReference type="InterPro" id="IPR027417">
    <property type="entry name" value="P-loop_NTPase"/>
</dbReference>
<dbReference type="EMBL" id="LR796438">
    <property type="protein sequence ID" value="CAB4144893.1"/>
    <property type="molecule type" value="Genomic_DNA"/>
</dbReference>
<evidence type="ECO:0000313" key="6">
    <source>
        <dbReference type="EMBL" id="CAB4169341.1"/>
    </source>
</evidence>
<keyword evidence="1" id="KW-0547">Nucleotide-binding</keyword>
<feature type="domain" description="Phage-like element PBSX protein XkdF" evidence="4">
    <location>
        <begin position="96"/>
        <end position="221"/>
    </location>
</feature>
<dbReference type="InterPro" id="IPR027924">
    <property type="entry name" value="XkdF"/>
</dbReference>
<dbReference type="Pfam" id="PF14550">
    <property type="entry name" value="Peptidase_S78_2"/>
    <property type="match status" value="1"/>
</dbReference>
<evidence type="ECO:0000259" key="3">
    <source>
        <dbReference type="Pfam" id="PF06414"/>
    </source>
</evidence>
<organism evidence="6">
    <name type="scientific">uncultured Caudovirales phage</name>
    <dbReference type="NCBI Taxonomy" id="2100421"/>
    <lineage>
        <taxon>Viruses</taxon>
        <taxon>Duplodnaviria</taxon>
        <taxon>Heunggongvirae</taxon>
        <taxon>Uroviricota</taxon>
        <taxon>Caudoviricetes</taxon>
        <taxon>Peduoviridae</taxon>
        <taxon>Maltschvirus</taxon>
        <taxon>Maltschvirus maltsch</taxon>
    </lineage>
</organism>
<sequence length="700" mass="75227">MTQMNDLIAQAQEWIAGDRIWDDMDANLQSVIDDLIAEETIDDDSSEGEMVDAEDELLEESFAKEDPTSGVVHLDGVNWTTPQKKKKKPAAGDAMQLIQKANEEQKFTLGPWYIPNREDAHGEWSDADELQKALWDYVRLGNRDIRLQHNTDIVAGEWVEAMSFPVPVTLNMKKAGGDSKEVTYPTGTVFLGVKWNDWAWEMVKENKITGFSIGGSAARVEMGIPADDMESITKNRFTTAAVAAEYANDIKTSRNQDPISKQSPDEDSLKTAIRNLINGVEPEVEVVQELVQVEPEVKKSIIIGNVRYAIVPLSKSFNDKVFNVAGLYGDDGSVSIVRTDGERFWASGAKHLENLPFDVAQYAFAEVAKAKQTFGGNRAAAGAYAANIRWGRTRLPQAELIEAAGAAGPIGIPETIAGMALGMQLGGAGSLVTHCDLDAVAADMQAAGLKEPTASMYYKHLSPERQAAWDGAIAEKLDGVPTNPDGPNAYMMGGGGASGKSRAISDGVVAVPNADPKVGKVTAVDVNPDSAKTQIGGYQSMVAKGDMRAANMHHEESSQIAALTGAAGLRKGSDIVVDGVANNGAAKTMGKVEGYRAMGAKRVELHVVTVDIDTALSRNTERGNKTGRLVDSKALVGGHKGVSKNFDTYAKSGLWDTITVTDTNGGTAKKIFEILPSGKRTIIDKAAYDKFIDKQNYTGK</sequence>
<dbReference type="EMBL" id="LR796845">
    <property type="protein sequence ID" value="CAB4169341.1"/>
    <property type="molecule type" value="Genomic_DNA"/>
</dbReference>
<name>A0A6J5PIT0_9CAUD</name>
<evidence type="ECO:0000256" key="1">
    <source>
        <dbReference type="ARBA" id="ARBA00022741"/>
    </source>
</evidence>
<dbReference type="GO" id="GO:0005524">
    <property type="term" value="F:ATP binding"/>
    <property type="evidence" value="ECO:0007669"/>
    <property type="project" value="UniProtKB-KW"/>
</dbReference>
<feature type="domain" description="Zeta toxin" evidence="3">
    <location>
        <begin position="481"/>
        <end position="665"/>
    </location>
</feature>
<dbReference type="GO" id="GO:0016301">
    <property type="term" value="F:kinase activity"/>
    <property type="evidence" value="ECO:0007669"/>
    <property type="project" value="InterPro"/>
</dbReference>
<reference evidence="6" key="1">
    <citation type="submission" date="2020-05" db="EMBL/GenBank/DDBJ databases">
        <authorList>
            <person name="Chiriac C."/>
            <person name="Salcher M."/>
            <person name="Ghai R."/>
            <person name="Kavagutti S V."/>
        </authorList>
    </citation>
    <scope>NUCLEOTIDE SEQUENCE</scope>
</reference>
<dbReference type="Gene3D" id="3.40.50.300">
    <property type="entry name" value="P-loop containing nucleotide triphosphate hydrolases"/>
    <property type="match status" value="1"/>
</dbReference>
<evidence type="ECO:0000256" key="2">
    <source>
        <dbReference type="ARBA" id="ARBA00022840"/>
    </source>
</evidence>
<evidence type="ECO:0000313" key="5">
    <source>
        <dbReference type="EMBL" id="CAB4144893.1"/>
    </source>
</evidence>
<evidence type="ECO:0000313" key="7">
    <source>
        <dbReference type="EMBL" id="CAB4195457.1"/>
    </source>
</evidence>
<proteinExistence type="predicted"/>
<dbReference type="Pfam" id="PF06414">
    <property type="entry name" value="Zeta_toxin"/>
    <property type="match status" value="1"/>
</dbReference>
<gene>
    <name evidence="7" type="ORF">UFOVP1296_14</name>
    <name evidence="5" type="ORF">UFOVP471_80</name>
    <name evidence="6" type="ORF">UFOVP890_14</name>
</gene>
<dbReference type="EMBL" id="LR797240">
    <property type="protein sequence ID" value="CAB4195457.1"/>
    <property type="molecule type" value="Genomic_DNA"/>
</dbReference>
<protein>
    <submittedName>
        <fullName evidence="6">Zeta toxin domain containing protein</fullName>
    </submittedName>
</protein>
<evidence type="ECO:0000259" key="4">
    <source>
        <dbReference type="Pfam" id="PF14550"/>
    </source>
</evidence>
<keyword evidence="2" id="KW-0067">ATP-binding</keyword>
<dbReference type="InterPro" id="IPR010488">
    <property type="entry name" value="Zeta_toxin_domain"/>
</dbReference>
<accession>A0A6J5PIT0</accession>